<protein>
    <submittedName>
        <fullName evidence="1">Uncharacterized protein</fullName>
    </submittedName>
</protein>
<dbReference type="Proteomes" id="UP000472372">
    <property type="component" value="Chromosome 3"/>
</dbReference>
<evidence type="ECO:0000313" key="1">
    <source>
        <dbReference type="EMBL" id="CAE7025834.1"/>
    </source>
</evidence>
<sequence length="157" mass="17614">MAQKTPVPPRFTSRSRPAGRLDDGMRVLKRQMQKSNNLQTELQTIADHVTRELEMTKHDLEKTSKNLATANQALNTAKEALLRKEGIISELTDAYMSAADSINLLKNLRTADTSTIMNLKSALKKEKARADYNSTAMAKLEQLKSQWSLINNILSEV</sequence>
<accession>A0A6S6VXV8</accession>
<dbReference type="AlphaFoldDB" id="A0A6S6VXV8"/>
<reference evidence="1" key="1">
    <citation type="submission" date="2021-02" db="EMBL/GenBank/DDBJ databases">
        <authorList>
            <person name="Syme A R."/>
            <person name="Syme A R."/>
            <person name="Moolhuijzen P."/>
        </authorList>
    </citation>
    <scope>NUCLEOTIDE SEQUENCE</scope>
    <source>
        <strain evidence="1">W1-1</strain>
    </source>
</reference>
<gene>
    <name evidence="1" type="ORF">PTTW11_03976</name>
</gene>
<dbReference type="EMBL" id="HG992979">
    <property type="protein sequence ID" value="CAE7025834.1"/>
    <property type="molecule type" value="Genomic_DNA"/>
</dbReference>
<evidence type="ECO:0000313" key="2">
    <source>
        <dbReference type="Proteomes" id="UP000472372"/>
    </source>
</evidence>
<proteinExistence type="predicted"/>
<organism evidence="1 2">
    <name type="scientific">Pyrenophora teres f. teres</name>
    <dbReference type="NCBI Taxonomy" id="97479"/>
    <lineage>
        <taxon>Eukaryota</taxon>
        <taxon>Fungi</taxon>
        <taxon>Dikarya</taxon>
        <taxon>Ascomycota</taxon>
        <taxon>Pezizomycotina</taxon>
        <taxon>Dothideomycetes</taxon>
        <taxon>Pleosporomycetidae</taxon>
        <taxon>Pleosporales</taxon>
        <taxon>Pleosporineae</taxon>
        <taxon>Pleosporaceae</taxon>
        <taxon>Pyrenophora</taxon>
    </lineage>
</organism>
<name>A0A6S6VXV8_9PLEO</name>